<evidence type="ECO:0000313" key="1">
    <source>
        <dbReference type="EMBL" id="KFI52438.1"/>
    </source>
</evidence>
<dbReference type="OrthoDB" id="9802752at2"/>
<dbReference type="EMBL" id="JGYN01000005">
    <property type="protein sequence ID" value="KFI52438.1"/>
    <property type="molecule type" value="Genomic_DNA"/>
</dbReference>
<protein>
    <submittedName>
        <fullName evidence="1">Uncharacterized protein</fullName>
    </submittedName>
</protein>
<accession>A0A087A0Y8</accession>
<reference evidence="1 2" key="1">
    <citation type="submission" date="2014-03" db="EMBL/GenBank/DDBJ databases">
        <title>Genomics of Bifidobacteria.</title>
        <authorList>
            <person name="Ventura M."/>
            <person name="Milani C."/>
            <person name="Lugli G.A."/>
        </authorList>
    </citation>
    <scope>NUCLEOTIDE SEQUENCE [LARGE SCALE GENOMIC DNA]</scope>
    <source>
        <strain evidence="1 2">DSM 23969</strain>
    </source>
</reference>
<keyword evidence="2" id="KW-1185">Reference proteome</keyword>
<evidence type="ECO:0000313" key="2">
    <source>
        <dbReference type="Proteomes" id="UP000029108"/>
    </source>
</evidence>
<organism evidence="1 2">
    <name type="scientific">Bifidobacterium biavatii DSM 23969</name>
    <dbReference type="NCBI Taxonomy" id="1437608"/>
    <lineage>
        <taxon>Bacteria</taxon>
        <taxon>Bacillati</taxon>
        <taxon>Actinomycetota</taxon>
        <taxon>Actinomycetes</taxon>
        <taxon>Bifidobacteriales</taxon>
        <taxon>Bifidobacteriaceae</taxon>
        <taxon>Bifidobacterium</taxon>
    </lineage>
</organism>
<dbReference type="Pfam" id="PF13310">
    <property type="entry name" value="Virulence_RhuM"/>
    <property type="match status" value="1"/>
</dbReference>
<dbReference type="InterPro" id="IPR011204">
    <property type="entry name" value="Virulence_RhuM-like"/>
</dbReference>
<comment type="caution">
    <text evidence="1">The sequence shown here is derived from an EMBL/GenBank/DDBJ whole genome shotgun (WGS) entry which is preliminary data.</text>
</comment>
<dbReference type="AlphaFoldDB" id="A0A087A0Y8"/>
<dbReference type="Proteomes" id="UP000029108">
    <property type="component" value="Unassembled WGS sequence"/>
</dbReference>
<dbReference type="eggNOG" id="COG3943">
    <property type="taxonomic scope" value="Bacteria"/>
</dbReference>
<name>A0A087A0Y8_9BIFI</name>
<dbReference type="PANTHER" id="PTHR35810">
    <property type="entry name" value="CYTOPLASMIC PROTEIN-RELATED"/>
    <property type="match status" value="1"/>
</dbReference>
<proteinExistence type="predicted"/>
<dbReference type="PANTHER" id="PTHR35810:SF1">
    <property type="entry name" value="CYTOPLASMIC PROTEIN"/>
    <property type="match status" value="1"/>
</dbReference>
<sequence>MTVKDIELYRSDDGSVQLEVSVNGDTVWLTLNQMAELFNRDKSTISRHIRNIFAEGELNRDEAVVAKNATTATDGKTYQVDYYNLDVIISVGYRVKSQRGMQFRRWATNVLRQYLMNGYAANERRLEQLGKVVSILARSNDQLAAGIADVVSRYLPGLDMLRDYDAHELAPAPKAKPAWEITIDNGFSHWRNTERLCPCSLMLSQTTSGRMSEALGIIRFQGLLW</sequence>
<gene>
    <name evidence="1" type="ORF">BBIA_0860</name>
</gene>